<dbReference type="Gene3D" id="2.20.110.10">
    <property type="entry name" value="Histone H3 K4-specific methyltransferase SET7/9 N-terminal domain"/>
    <property type="match status" value="1"/>
</dbReference>
<dbReference type="AlphaFoldDB" id="A0A6G7J054"/>
<organism evidence="2 3">
    <name type="scientific">Flagellimonas oceani</name>
    <dbReference type="NCBI Taxonomy" id="2698672"/>
    <lineage>
        <taxon>Bacteria</taxon>
        <taxon>Pseudomonadati</taxon>
        <taxon>Bacteroidota</taxon>
        <taxon>Flavobacteriia</taxon>
        <taxon>Flavobacteriales</taxon>
        <taxon>Flavobacteriaceae</taxon>
        <taxon>Flagellimonas</taxon>
    </lineage>
</organism>
<keyword evidence="1" id="KW-0677">Repeat</keyword>
<evidence type="ECO:0000313" key="3">
    <source>
        <dbReference type="Proteomes" id="UP000502928"/>
    </source>
</evidence>
<dbReference type="Proteomes" id="UP000502928">
    <property type="component" value="Chromosome"/>
</dbReference>
<dbReference type="KEGG" id="mut:GVT53_04590"/>
<dbReference type="PANTHER" id="PTHR23084:SF263">
    <property type="entry name" value="MORN REPEAT-CONTAINING PROTEIN 1"/>
    <property type="match status" value="1"/>
</dbReference>
<proteinExistence type="predicted"/>
<reference evidence="2 3" key="1">
    <citation type="submission" date="2020-02" db="EMBL/GenBank/DDBJ databases">
        <title>Complete genome of Muricauda sp. 501str8.</title>
        <authorList>
            <person name="Dong B."/>
            <person name="Zhu S."/>
            <person name="Yang J."/>
            <person name="Chen J."/>
        </authorList>
    </citation>
    <scope>NUCLEOTIDE SEQUENCE [LARGE SCALE GENOMIC DNA]</scope>
    <source>
        <strain evidence="2 3">501str8</strain>
    </source>
</reference>
<dbReference type="PANTHER" id="PTHR23084">
    <property type="entry name" value="PHOSPHATIDYLINOSITOL-4-PHOSPHATE 5-KINASE RELATED"/>
    <property type="match status" value="1"/>
</dbReference>
<dbReference type="Pfam" id="PF02493">
    <property type="entry name" value="MORN"/>
    <property type="match status" value="2"/>
</dbReference>
<accession>A0A6G7J054</accession>
<dbReference type="InterPro" id="IPR003409">
    <property type="entry name" value="MORN"/>
</dbReference>
<evidence type="ECO:0008006" key="4">
    <source>
        <dbReference type="Google" id="ProtNLM"/>
    </source>
</evidence>
<keyword evidence="3" id="KW-1185">Reference proteome</keyword>
<sequence length="231" mass="26552">MWWNKILIIKYNMMNKIVMLLCFMTLTVMNGQECKVLMKSISGSYEGDCKRGKADGEGIAKGEDTYSGEFRKGLPHGKGTYTWKDGKVYEGQFDKGEKEGEGTLTIAPDSVVTGFWKKDAYIGRFEKPYRKIDKSANVSGYTINKVQDDINNLRFYVRVNQEQQDYPGFSFVVHSGRYQTQINNNDFVELTNVTFPIKLKANYGRDFIEIEIFQPGLWEIRTDITHIKGLN</sequence>
<evidence type="ECO:0000313" key="2">
    <source>
        <dbReference type="EMBL" id="QII43978.1"/>
    </source>
</evidence>
<dbReference type="SMART" id="SM00698">
    <property type="entry name" value="MORN"/>
    <property type="match status" value="2"/>
</dbReference>
<protein>
    <recommendedName>
        <fullName evidence="4">MORN repeat protein</fullName>
    </recommendedName>
</protein>
<gene>
    <name evidence="2" type="ORF">GVT53_04590</name>
</gene>
<dbReference type="EMBL" id="CP049616">
    <property type="protein sequence ID" value="QII43978.1"/>
    <property type="molecule type" value="Genomic_DNA"/>
</dbReference>
<evidence type="ECO:0000256" key="1">
    <source>
        <dbReference type="ARBA" id="ARBA00022737"/>
    </source>
</evidence>
<name>A0A6G7J054_9FLAO</name>
<dbReference type="SUPFAM" id="SSF82185">
    <property type="entry name" value="Histone H3 K4-specific methyltransferase SET7/9 N-terminal domain"/>
    <property type="match status" value="1"/>
</dbReference>